<gene>
    <name evidence="6" type="ORF">OCV61_10555</name>
</gene>
<dbReference type="Gene3D" id="1.10.10.10">
    <property type="entry name" value="Winged helix-like DNA-binding domain superfamily/Winged helix DNA-binding domain"/>
    <property type="match status" value="1"/>
</dbReference>
<organism evidence="6 7">
    <name type="scientific">Blautia ammoniilytica</name>
    <dbReference type="NCBI Taxonomy" id="2981782"/>
    <lineage>
        <taxon>Bacteria</taxon>
        <taxon>Bacillati</taxon>
        <taxon>Bacillota</taxon>
        <taxon>Clostridia</taxon>
        <taxon>Lachnospirales</taxon>
        <taxon>Lachnospiraceae</taxon>
        <taxon>Blautia</taxon>
    </lineage>
</organism>
<dbReference type="EMBL" id="JAOQJL010000019">
    <property type="protein sequence ID" value="MCU6765848.1"/>
    <property type="molecule type" value="Genomic_DNA"/>
</dbReference>
<dbReference type="SUPFAM" id="SSF53850">
    <property type="entry name" value="Periplasmic binding protein-like II"/>
    <property type="match status" value="1"/>
</dbReference>
<dbReference type="PRINTS" id="PR00039">
    <property type="entry name" value="HTHLYSR"/>
</dbReference>
<dbReference type="PANTHER" id="PTHR30126:SF64">
    <property type="entry name" value="HTH-TYPE TRANSCRIPTIONAL REGULATOR CITR"/>
    <property type="match status" value="1"/>
</dbReference>
<evidence type="ECO:0000256" key="2">
    <source>
        <dbReference type="ARBA" id="ARBA00023015"/>
    </source>
</evidence>
<dbReference type="RefSeq" id="WP_158421772.1">
    <property type="nucleotide sequence ID" value="NZ_JAOQJL010000019.1"/>
</dbReference>
<keyword evidence="2" id="KW-0805">Transcription regulation</keyword>
<dbReference type="Pfam" id="PF03466">
    <property type="entry name" value="LysR_substrate"/>
    <property type="match status" value="1"/>
</dbReference>
<dbReference type="Proteomes" id="UP001652409">
    <property type="component" value="Unassembled WGS sequence"/>
</dbReference>
<comment type="caution">
    <text evidence="6">The sequence shown here is derived from an EMBL/GenBank/DDBJ whole genome shotgun (WGS) entry which is preliminary data.</text>
</comment>
<feature type="domain" description="HTH lysR-type" evidence="5">
    <location>
        <begin position="1"/>
        <end position="58"/>
    </location>
</feature>
<evidence type="ECO:0000256" key="4">
    <source>
        <dbReference type="ARBA" id="ARBA00023163"/>
    </source>
</evidence>
<evidence type="ECO:0000313" key="6">
    <source>
        <dbReference type="EMBL" id="MCU6765848.1"/>
    </source>
</evidence>
<sequence>MEFKQLEAFVAVVEYNSFSEAAKHLYLTQPTISSHIRSLEQELNSKLILRTTKKLTVTARGQQLYDCAVNILNMRNTLVDEFTGNDKKIIDLGVSTIPSSYLLPELLGAFSSQSPNVYFHACQSHSQGVIMRVLDGSIDLGLVGSKSEDKDCQFIPFCYDKLVLATPVTPYFLKMQEQGAQLADFLDQPFIMREKGSGTKKELDRYLESQGISQSSLNIVARMNDLEAVRRSIVQGIGISVLSYRSARDLADSRQLLLFPLDKVSSVRTFYIVYNKNRILKSHVKQFIHFTEGFYQNPETP</sequence>
<dbReference type="NCBIfam" id="NF040786">
    <property type="entry name" value="LysR_Sec_metab"/>
    <property type="match status" value="1"/>
</dbReference>
<keyword evidence="7" id="KW-1185">Reference proteome</keyword>
<keyword evidence="4" id="KW-0804">Transcription</keyword>
<keyword evidence="3" id="KW-0238">DNA-binding</keyword>
<dbReference type="InterPro" id="IPR036390">
    <property type="entry name" value="WH_DNA-bd_sf"/>
</dbReference>
<reference evidence="6 7" key="1">
    <citation type="journal article" date="2021" name="ISME Commun">
        <title>Automated analysis of genomic sequences facilitates high-throughput and comprehensive description of bacteria.</title>
        <authorList>
            <person name="Hitch T.C.A."/>
        </authorList>
    </citation>
    <scope>NUCLEOTIDE SEQUENCE [LARGE SCALE GENOMIC DNA]</scope>
    <source>
        <strain evidence="6 7">Sanger_23</strain>
    </source>
</reference>
<comment type="similarity">
    <text evidence="1">Belongs to the LysR transcriptional regulatory family.</text>
</comment>
<dbReference type="InterPro" id="IPR005119">
    <property type="entry name" value="LysR_subst-bd"/>
</dbReference>
<dbReference type="Pfam" id="PF00126">
    <property type="entry name" value="HTH_1"/>
    <property type="match status" value="1"/>
</dbReference>
<evidence type="ECO:0000256" key="3">
    <source>
        <dbReference type="ARBA" id="ARBA00023125"/>
    </source>
</evidence>
<dbReference type="InterPro" id="IPR047788">
    <property type="entry name" value="LysR-like_Sec_metab"/>
</dbReference>
<evidence type="ECO:0000256" key="1">
    <source>
        <dbReference type="ARBA" id="ARBA00009437"/>
    </source>
</evidence>
<dbReference type="SUPFAM" id="SSF46785">
    <property type="entry name" value="Winged helix' DNA-binding domain"/>
    <property type="match status" value="1"/>
</dbReference>
<accession>A0ABT2TUC6</accession>
<evidence type="ECO:0000313" key="7">
    <source>
        <dbReference type="Proteomes" id="UP001652409"/>
    </source>
</evidence>
<dbReference type="PANTHER" id="PTHR30126">
    <property type="entry name" value="HTH-TYPE TRANSCRIPTIONAL REGULATOR"/>
    <property type="match status" value="1"/>
</dbReference>
<dbReference type="InterPro" id="IPR036388">
    <property type="entry name" value="WH-like_DNA-bd_sf"/>
</dbReference>
<name>A0ABT2TUC6_9FIRM</name>
<proteinExistence type="inferred from homology"/>
<dbReference type="InterPro" id="IPR000847">
    <property type="entry name" value="LysR_HTH_N"/>
</dbReference>
<dbReference type="PROSITE" id="PS50931">
    <property type="entry name" value="HTH_LYSR"/>
    <property type="match status" value="1"/>
</dbReference>
<dbReference type="Gene3D" id="3.40.190.290">
    <property type="match status" value="1"/>
</dbReference>
<evidence type="ECO:0000259" key="5">
    <source>
        <dbReference type="PROSITE" id="PS50931"/>
    </source>
</evidence>
<protein>
    <submittedName>
        <fullName evidence="6">Selenium metabolism-associated LysR family transcriptional regulator</fullName>
    </submittedName>
</protein>